<keyword evidence="1" id="KW-0472">Membrane</keyword>
<keyword evidence="1" id="KW-0812">Transmembrane</keyword>
<dbReference type="PANTHER" id="PTHR31970">
    <property type="match status" value="1"/>
</dbReference>
<dbReference type="AlphaFoldDB" id="A0ABD1NGL7"/>
<feature type="transmembrane region" description="Helical" evidence="1">
    <location>
        <begin position="130"/>
        <end position="152"/>
    </location>
</feature>
<sequence length="456" mass="48588">MAPSPPPPTTSEASSSTVQKVKSNLVIRSTWAELNGAMGDLGTYIPIVLSLTLAKNLNLGTTLIFTGMYNILTGAIYGVPMPVQPMKSIAAVALSDSAFSVPEIMASGILAGGILLLLGVTGLMQLVYNLIPLCVVRGIQLAQGLSFALTAVKYVRKVQDLPRSKALDQRPWLGFDGLILAIFCVFFIVVINGAGEDQRRVQEPTQQTQDNNRVGRAKRVIFALPSAFLVFVLGVVLAFVRRPKVVHEIKFGPSSMEVVKMSRHAWKEGFIKGTIPQLPLSILNSVIAVCKLSSDLFPGKDFSVTSLSVTVGLMNLVGGWFGAMPCCHGAGGMAGQYKFGGRSGGCVALLGAAKLVLGFVLGSSLAHFFNQFPVGILGVLLLFAGIELAMASRDMNTKEDSFVMLVSTAVSLVGSSAALGFLFGMIVFVLLKLRDWTNGKPINAIWKHDQSPDAQV</sequence>
<dbReference type="InterPro" id="IPR031563">
    <property type="entry name" value="MOT1/MOT2"/>
</dbReference>
<feature type="transmembrane region" description="Helical" evidence="1">
    <location>
        <begin position="402"/>
        <end position="431"/>
    </location>
</feature>
<comment type="caution">
    <text evidence="2">The sequence shown here is derived from an EMBL/GenBank/DDBJ whole genome shotgun (WGS) entry which is preliminary data.</text>
</comment>
<feature type="transmembrane region" description="Helical" evidence="1">
    <location>
        <begin position="220"/>
        <end position="240"/>
    </location>
</feature>
<evidence type="ECO:0000313" key="2">
    <source>
        <dbReference type="EMBL" id="KAL2346817.1"/>
    </source>
</evidence>
<feature type="transmembrane region" description="Helical" evidence="1">
    <location>
        <begin position="63"/>
        <end position="83"/>
    </location>
</feature>
<proteinExistence type="predicted"/>
<dbReference type="Proteomes" id="UP001603857">
    <property type="component" value="Unassembled WGS sequence"/>
</dbReference>
<feature type="transmembrane region" description="Helical" evidence="1">
    <location>
        <begin position="346"/>
        <end position="366"/>
    </location>
</feature>
<organism evidence="2 3">
    <name type="scientific">Flemingia macrophylla</name>
    <dbReference type="NCBI Taxonomy" id="520843"/>
    <lineage>
        <taxon>Eukaryota</taxon>
        <taxon>Viridiplantae</taxon>
        <taxon>Streptophyta</taxon>
        <taxon>Embryophyta</taxon>
        <taxon>Tracheophyta</taxon>
        <taxon>Spermatophyta</taxon>
        <taxon>Magnoliopsida</taxon>
        <taxon>eudicotyledons</taxon>
        <taxon>Gunneridae</taxon>
        <taxon>Pentapetalae</taxon>
        <taxon>rosids</taxon>
        <taxon>fabids</taxon>
        <taxon>Fabales</taxon>
        <taxon>Fabaceae</taxon>
        <taxon>Papilionoideae</taxon>
        <taxon>50 kb inversion clade</taxon>
        <taxon>NPAAA clade</taxon>
        <taxon>indigoferoid/millettioid clade</taxon>
        <taxon>Phaseoleae</taxon>
        <taxon>Flemingia</taxon>
    </lineage>
</organism>
<accession>A0ABD1NGL7</accession>
<keyword evidence="3" id="KW-1185">Reference proteome</keyword>
<feature type="transmembrane region" description="Helical" evidence="1">
    <location>
        <begin position="372"/>
        <end position="390"/>
    </location>
</feature>
<evidence type="ECO:0000313" key="3">
    <source>
        <dbReference type="Proteomes" id="UP001603857"/>
    </source>
</evidence>
<name>A0ABD1NGL7_9FABA</name>
<dbReference type="PANTHER" id="PTHR31970:SF8">
    <property type="entry name" value="MOLYBDATE TRANSPORTER 1_2-RELATED"/>
    <property type="match status" value="1"/>
</dbReference>
<feature type="transmembrane region" description="Helical" evidence="1">
    <location>
        <begin position="104"/>
        <end position="124"/>
    </location>
</feature>
<reference evidence="2 3" key="1">
    <citation type="submission" date="2024-08" db="EMBL/GenBank/DDBJ databases">
        <title>Insights into the chromosomal genome structure of Flemingia macrophylla.</title>
        <authorList>
            <person name="Ding Y."/>
            <person name="Zhao Y."/>
            <person name="Bi W."/>
            <person name="Wu M."/>
            <person name="Zhao G."/>
            <person name="Gong Y."/>
            <person name="Li W."/>
            <person name="Zhang P."/>
        </authorList>
    </citation>
    <scope>NUCLEOTIDE SEQUENCE [LARGE SCALE GENOMIC DNA]</scope>
    <source>
        <strain evidence="2">DYQJB</strain>
        <tissue evidence="2">Leaf</tissue>
    </source>
</reference>
<keyword evidence="1" id="KW-1133">Transmembrane helix</keyword>
<evidence type="ECO:0008006" key="4">
    <source>
        <dbReference type="Google" id="ProtNLM"/>
    </source>
</evidence>
<feature type="transmembrane region" description="Helical" evidence="1">
    <location>
        <begin position="173"/>
        <end position="194"/>
    </location>
</feature>
<evidence type="ECO:0000256" key="1">
    <source>
        <dbReference type="SAM" id="Phobius"/>
    </source>
</evidence>
<protein>
    <recommendedName>
        <fullName evidence="4">Molybdate transporter 1</fullName>
    </recommendedName>
</protein>
<dbReference type="EMBL" id="JBGMDY010000001">
    <property type="protein sequence ID" value="KAL2346817.1"/>
    <property type="molecule type" value="Genomic_DNA"/>
</dbReference>
<dbReference type="Pfam" id="PF16983">
    <property type="entry name" value="MFS_MOT1"/>
    <property type="match status" value="2"/>
</dbReference>
<gene>
    <name evidence="2" type="ORF">Fmac_000817</name>
</gene>